<evidence type="ECO:0000256" key="9">
    <source>
        <dbReference type="ARBA" id="ARBA00023315"/>
    </source>
</evidence>
<comment type="similarity">
    <text evidence="2">Belongs to the acetyltransferase family. ECO subfamily.</text>
</comment>
<dbReference type="CDD" id="cd04301">
    <property type="entry name" value="NAT_SF"/>
    <property type="match status" value="1"/>
</dbReference>
<dbReference type="GO" id="GO:0007064">
    <property type="term" value="P:mitotic sister chromatid cohesion"/>
    <property type="evidence" value="ECO:0007669"/>
    <property type="project" value="TreeGrafter"/>
</dbReference>
<dbReference type="GO" id="GO:0008270">
    <property type="term" value="F:zinc ion binding"/>
    <property type="evidence" value="ECO:0007669"/>
    <property type="project" value="UniProtKB-KW"/>
</dbReference>
<evidence type="ECO:0000256" key="6">
    <source>
        <dbReference type="ARBA" id="ARBA00022833"/>
    </source>
</evidence>
<dbReference type="GO" id="GO:0061733">
    <property type="term" value="F:protein-lysine-acetyltransferase activity"/>
    <property type="evidence" value="ECO:0007669"/>
    <property type="project" value="TreeGrafter"/>
</dbReference>
<protein>
    <submittedName>
        <fullName evidence="10">Putative acyl-CoA N-acyltransferase, N-acetyltransferase ESCO, zinc-finger</fullName>
    </submittedName>
</protein>
<evidence type="ECO:0000256" key="3">
    <source>
        <dbReference type="ARBA" id="ARBA00022679"/>
    </source>
</evidence>
<dbReference type="GO" id="GO:0005634">
    <property type="term" value="C:nucleus"/>
    <property type="evidence" value="ECO:0007669"/>
    <property type="project" value="UniProtKB-SubCell"/>
</dbReference>
<keyword evidence="6" id="KW-0862">Zinc</keyword>
<dbReference type="InterPro" id="IPR028005">
    <property type="entry name" value="AcTrfase_ESCO_Znf_dom"/>
</dbReference>
<dbReference type="Proteomes" id="UP000447434">
    <property type="component" value="Chromosome 18"/>
</dbReference>
<comment type="caution">
    <text evidence="10">The sequence shown here is derived from an EMBL/GenBank/DDBJ whole genome shotgun (WGS) entry which is preliminary data.</text>
</comment>
<dbReference type="GO" id="GO:0000785">
    <property type="term" value="C:chromatin"/>
    <property type="evidence" value="ECO:0007669"/>
    <property type="project" value="TreeGrafter"/>
</dbReference>
<dbReference type="EMBL" id="WOCE01000018">
    <property type="protein sequence ID" value="KAE9594679.1"/>
    <property type="molecule type" value="Genomic_DNA"/>
</dbReference>
<dbReference type="PANTHER" id="PTHR45884">
    <property type="entry name" value="N-ACETYLTRANSFERASE ECO"/>
    <property type="match status" value="1"/>
</dbReference>
<evidence type="ECO:0000256" key="1">
    <source>
        <dbReference type="ARBA" id="ARBA00004123"/>
    </source>
</evidence>
<keyword evidence="7" id="KW-0539">Nucleus</keyword>
<evidence type="ECO:0000256" key="8">
    <source>
        <dbReference type="ARBA" id="ARBA00023306"/>
    </source>
</evidence>
<dbReference type="PANTHER" id="PTHR45884:SF2">
    <property type="entry name" value="N-ACETYLTRANSFERASE ECO"/>
    <property type="match status" value="1"/>
</dbReference>
<comment type="subcellular location">
    <subcellularLocation>
        <location evidence="1">Nucleus</location>
    </subcellularLocation>
</comment>
<evidence type="ECO:0000256" key="2">
    <source>
        <dbReference type="ARBA" id="ARBA00005816"/>
    </source>
</evidence>
<reference evidence="11" key="1">
    <citation type="journal article" date="2020" name="Nat. Commun.">
        <title>Genome sequence of the cluster root forming white lupin.</title>
        <authorList>
            <person name="Hufnagel B."/>
            <person name="Marques A."/>
            <person name="Soriano A."/>
            <person name="Marques L."/>
            <person name="Divol F."/>
            <person name="Doumas P."/>
            <person name="Sallet E."/>
            <person name="Mancinotti D."/>
            <person name="Carrere S."/>
            <person name="Marande W."/>
            <person name="Arribat S."/>
            <person name="Keller J."/>
            <person name="Huneau C."/>
            <person name="Blein T."/>
            <person name="Aime D."/>
            <person name="Laguerre M."/>
            <person name="Taylor J."/>
            <person name="Schubert V."/>
            <person name="Nelson M."/>
            <person name="Geu-Flores F."/>
            <person name="Crespi M."/>
            <person name="Gallardo-Guerrero K."/>
            <person name="Delaux P.-M."/>
            <person name="Salse J."/>
            <person name="Berges H."/>
            <person name="Guyot R."/>
            <person name="Gouzy J."/>
            <person name="Peret B."/>
        </authorList>
    </citation>
    <scope>NUCLEOTIDE SEQUENCE [LARGE SCALE GENOMIC DNA]</scope>
    <source>
        <strain evidence="11">cv. Amiga</strain>
    </source>
</reference>
<keyword evidence="5 10" id="KW-0863">Zinc-finger</keyword>
<evidence type="ECO:0000313" key="10">
    <source>
        <dbReference type="EMBL" id="KAE9594679.1"/>
    </source>
</evidence>
<evidence type="ECO:0000313" key="11">
    <source>
        <dbReference type="Proteomes" id="UP000447434"/>
    </source>
</evidence>
<dbReference type="Pfam" id="PF13880">
    <property type="entry name" value="Acetyltransf_13"/>
    <property type="match status" value="1"/>
</dbReference>
<dbReference type="Pfam" id="PF13878">
    <property type="entry name" value="zf-C2H2_3"/>
    <property type="match status" value="1"/>
</dbReference>
<dbReference type="SUPFAM" id="SSF55729">
    <property type="entry name" value="Acyl-CoA N-acyltransferases (Nat)"/>
    <property type="match status" value="1"/>
</dbReference>
<gene>
    <name evidence="10" type="ORF">Lalb_Chr18g0056351</name>
</gene>
<proteinExistence type="inferred from homology"/>
<organism evidence="10 11">
    <name type="scientific">Lupinus albus</name>
    <name type="common">White lupine</name>
    <name type="synonym">Lupinus termis</name>
    <dbReference type="NCBI Taxonomy" id="3870"/>
    <lineage>
        <taxon>Eukaryota</taxon>
        <taxon>Viridiplantae</taxon>
        <taxon>Streptophyta</taxon>
        <taxon>Embryophyta</taxon>
        <taxon>Tracheophyta</taxon>
        <taxon>Spermatophyta</taxon>
        <taxon>Magnoliopsida</taxon>
        <taxon>eudicotyledons</taxon>
        <taxon>Gunneridae</taxon>
        <taxon>Pentapetalae</taxon>
        <taxon>rosids</taxon>
        <taxon>fabids</taxon>
        <taxon>Fabales</taxon>
        <taxon>Fabaceae</taxon>
        <taxon>Papilionoideae</taxon>
        <taxon>50 kb inversion clade</taxon>
        <taxon>genistoids sensu lato</taxon>
        <taxon>core genistoids</taxon>
        <taxon>Genisteae</taxon>
        <taxon>Lupinus</taxon>
    </lineage>
</organism>
<keyword evidence="4" id="KW-0479">Metal-binding</keyword>
<keyword evidence="3 10" id="KW-0808">Transferase</keyword>
<name>A0A6A5P141_LUPAL</name>
<dbReference type="InterPro" id="IPR028009">
    <property type="entry name" value="ESCO_Acetyltransf_dom"/>
</dbReference>
<dbReference type="OrthoDB" id="428854at2759"/>
<keyword evidence="9 10" id="KW-0012">Acyltransferase</keyword>
<evidence type="ECO:0000256" key="5">
    <source>
        <dbReference type="ARBA" id="ARBA00022771"/>
    </source>
</evidence>
<accession>A0A6A5P141</accession>
<evidence type="ECO:0000256" key="4">
    <source>
        <dbReference type="ARBA" id="ARBA00022723"/>
    </source>
</evidence>
<dbReference type="AlphaFoldDB" id="A0A6A5P141"/>
<keyword evidence="8" id="KW-0131">Cell cycle</keyword>
<sequence length="341" mass="37739">MQSKISSFFKFTPASAPKSPNDELATWENKEHHISITYGRTQKRGNPNSVVSCLEPEESAIVGTTVVKNKKRSYAQFHLDCGQSDFLLRTCSTCGVKFAPGDAEDEKMHNDFHKSYAHGIQFRGWTSERVVSMPSVKGGRIILVLHTDPSSHRNKVEEVVKMMEIEFGSGWIVHELCKVYLFISQHRVVGCLVAEPIKEAFKVTSSSISGHSDSARKKEIKSNSTTLQFGDIVFQREVEKRASSVCDSEMMDGSHSGAIFCESKAVPAVCGIRAIWVTPSNRRKGIASQLLDAVRKSFFMGVALERTQLAFSQPTSAGKVLASGYTGTRSYLVYKPDKADL</sequence>
<evidence type="ECO:0000256" key="7">
    <source>
        <dbReference type="ARBA" id="ARBA00023242"/>
    </source>
</evidence>
<keyword evidence="11" id="KW-1185">Reference proteome</keyword>
<dbReference type="InterPro" id="IPR016181">
    <property type="entry name" value="Acyl_CoA_acyltransferase"/>
</dbReference>